<gene>
    <name evidence="2" type="ORF">Tci_583509</name>
</gene>
<protein>
    <recommendedName>
        <fullName evidence="3">Synaptobrevin, longin-like domain protein</fullName>
    </recommendedName>
</protein>
<sequence length="267" mass="30522">TLVKGRLLEVTTAKQRLILPSIDDADGVDCFPTEENFVELARMGYEKPPPKLTFYKAFFSVQWKFLIHTLVQCMSAKRTAWNEFSCFMASAVICLTTGRKFNFSKYIFDSMVRNVDIPYKFLMIGKGFSGIETPLFATMLVQPQAAIEEEDMEDEEGGGRIKEIDADKDITLVDMETEVDLGVELHERLEEKDKVNAAAKEVNATEPTVFDDEEVTMTMAQTLIKIKAEKARLQDEQMAKRLHDEEVKHAATREKQEQDDFKRAQEL</sequence>
<reference evidence="2" key="1">
    <citation type="journal article" date="2019" name="Sci. Rep.">
        <title>Draft genome of Tanacetum cinerariifolium, the natural source of mosquito coil.</title>
        <authorList>
            <person name="Yamashiro T."/>
            <person name="Shiraishi A."/>
            <person name="Satake H."/>
            <person name="Nakayama K."/>
        </authorList>
    </citation>
    <scope>NUCLEOTIDE SEQUENCE</scope>
</reference>
<feature type="non-terminal residue" evidence="2">
    <location>
        <position position="1"/>
    </location>
</feature>
<evidence type="ECO:0000313" key="2">
    <source>
        <dbReference type="EMBL" id="GFA11537.1"/>
    </source>
</evidence>
<proteinExistence type="predicted"/>
<dbReference type="EMBL" id="BKCJ010371218">
    <property type="protein sequence ID" value="GFA11537.1"/>
    <property type="molecule type" value="Genomic_DNA"/>
</dbReference>
<accession>A0A699J5M6</accession>
<organism evidence="2">
    <name type="scientific">Tanacetum cinerariifolium</name>
    <name type="common">Dalmatian daisy</name>
    <name type="synonym">Chrysanthemum cinerariifolium</name>
    <dbReference type="NCBI Taxonomy" id="118510"/>
    <lineage>
        <taxon>Eukaryota</taxon>
        <taxon>Viridiplantae</taxon>
        <taxon>Streptophyta</taxon>
        <taxon>Embryophyta</taxon>
        <taxon>Tracheophyta</taxon>
        <taxon>Spermatophyta</taxon>
        <taxon>Magnoliopsida</taxon>
        <taxon>eudicotyledons</taxon>
        <taxon>Gunneridae</taxon>
        <taxon>Pentapetalae</taxon>
        <taxon>asterids</taxon>
        <taxon>campanulids</taxon>
        <taxon>Asterales</taxon>
        <taxon>Asteraceae</taxon>
        <taxon>Asteroideae</taxon>
        <taxon>Anthemideae</taxon>
        <taxon>Anthemidinae</taxon>
        <taxon>Tanacetum</taxon>
    </lineage>
</organism>
<evidence type="ECO:0008006" key="3">
    <source>
        <dbReference type="Google" id="ProtNLM"/>
    </source>
</evidence>
<comment type="caution">
    <text evidence="2">The sequence shown here is derived from an EMBL/GenBank/DDBJ whole genome shotgun (WGS) entry which is preliminary data.</text>
</comment>
<feature type="region of interest" description="Disordered" evidence="1">
    <location>
        <begin position="235"/>
        <end position="267"/>
    </location>
</feature>
<evidence type="ECO:0000256" key="1">
    <source>
        <dbReference type="SAM" id="MobiDB-lite"/>
    </source>
</evidence>
<dbReference type="AlphaFoldDB" id="A0A699J5M6"/>
<name>A0A699J5M6_TANCI</name>